<protein>
    <submittedName>
        <fullName evidence="1">Uncharacterized protein</fullName>
    </submittedName>
</protein>
<evidence type="ECO:0000313" key="2">
    <source>
        <dbReference type="Proteomes" id="UP001215280"/>
    </source>
</evidence>
<comment type="caution">
    <text evidence="1">The sequence shown here is derived from an EMBL/GenBank/DDBJ whole genome shotgun (WGS) entry which is preliminary data.</text>
</comment>
<sequence length="73" mass="8101">MTELLPLTTVTLRRPCYAHFSDVLSTDLQSKGQLAALSWQDSISGPKSTPVWTCLCKSEVSTLIQLASRYLSR</sequence>
<reference evidence="1" key="1">
    <citation type="submission" date="2023-03" db="EMBL/GenBank/DDBJ databases">
        <title>Massive genome expansion in bonnet fungi (Mycena s.s.) driven by repeated elements and novel gene families across ecological guilds.</title>
        <authorList>
            <consortium name="Lawrence Berkeley National Laboratory"/>
            <person name="Harder C.B."/>
            <person name="Miyauchi S."/>
            <person name="Viragh M."/>
            <person name="Kuo A."/>
            <person name="Thoen E."/>
            <person name="Andreopoulos B."/>
            <person name="Lu D."/>
            <person name="Skrede I."/>
            <person name="Drula E."/>
            <person name="Henrissat B."/>
            <person name="Morin E."/>
            <person name="Kohler A."/>
            <person name="Barry K."/>
            <person name="LaButti K."/>
            <person name="Morin E."/>
            <person name="Salamov A."/>
            <person name="Lipzen A."/>
            <person name="Mereny Z."/>
            <person name="Hegedus B."/>
            <person name="Baldrian P."/>
            <person name="Stursova M."/>
            <person name="Weitz H."/>
            <person name="Taylor A."/>
            <person name="Grigoriev I.V."/>
            <person name="Nagy L.G."/>
            <person name="Martin F."/>
            <person name="Kauserud H."/>
        </authorList>
    </citation>
    <scope>NUCLEOTIDE SEQUENCE</scope>
    <source>
        <strain evidence="1">CBHHK188m</strain>
    </source>
</reference>
<gene>
    <name evidence="1" type="ORF">DFH07DRAFT_500860</name>
</gene>
<accession>A0AAD7NCH6</accession>
<organism evidence="1 2">
    <name type="scientific">Mycena maculata</name>
    <dbReference type="NCBI Taxonomy" id="230809"/>
    <lineage>
        <taxon>Eukaryota</taxon>
        <taxon>Fungi</taxon>
        <taxon>Dikarya</taxon>
        <taxon>Basidiomycota</taxon>
        <taxon>Agaricomycotina</taxon>
        <taxon>Agaricomycetes</taxon>
        <taxon>Agaricomycetidae</taxon>
        <taxon>Agaricales</taxon>
        <taxon>Marasmiineae</taxon>
        <taxon>Mycenaceae</taxon>
        <taxon>Mycena</taxon>
    </lineage>
</organism>
<keyword evidence="2" id="KW-1185">Reference proteome</keyword>
<dbReference type="Proteomes" id="UP001215280">
    <property type="component" value="Unassembled WGS sequence"/>
</dbReference>
<name>A0AAD7NCH6_9AGAR</name>
<evidence type="ECO:0000313" key="1">
    <source>
        <dbReference type="EMBL" id="KAJ7755075.1"/>
    </source>
</evidence>
<dbReference type="EMBL" id="JARJLG010000065">
    <property type="protein sequence ID" value="KAJ7755075.1"/>
    <property type="molecule type" value="Genomic_DNA"/>
</dbReference>
<proteinExistence type="predicted"/>
<dbReference type="AlphaFoldDB" id="A0AAD7NCH6"/>